<evidence type="ECO:0000313" key="13">
    <source>
        <dbReference type="Proteomes" id="UP000747542"/>
    </source>
</evidence>
<protein>
    <submittedName>
        <fullName evidence="12">Neural-cadherin 2-like 10</fullName>
    </submittedName>
</protein>
<dbReference type="PANTHER" id="PTHR15036:SF85">
    <property type="entry name" value="SP2353, ISOFORM A"/>
    <property type="match status" value="1"/>
</dbReference>
<comment type="caution">
    <text evidence="7">Lacks conserved residue(s) required for the propagation of feature annotation.</text>
</comment>
<gene>
    <name evidence="12" type="primary">CadN2-L10</name>
    <name evidence="12" type="ORF">Hamer_G023658</name>
</gene>
<dbReference type="InterPro" id="IPR013320">
    <property type="entry name" value="ConA-like_dom_sf"/>
</dbReference>
<feature type="region of interest" description="Disordered" evidence="8">
    <location>
        <begin position="640"/>
        <end position="659"/>
    </location>
</feature>
<dbReference type="InterPro" id="IPR020894">
    <property type="entry name" value="Cadherin_CS"/>
</dbReference>
<dbReference type="PROSITE" id="PS50026">
    <property type="entry name" value="EGF_3"/>
    <property type="match status" value="2"/>
</dbReference>
<evidence type="ECO:0000256" key="1">
    <source>
        <dbReference type="ARBA" id="ARBA00004370"/>
    </source>
</evidence>
<dbReference type="GO" id="GO:0007156">
    <property type="term" value="P:homophilic cell adhesion via plasma membrane adhesion molecules"/>
    <property type="evidence" value="ECO:0007669"/>
    <property type="project" value="InterPro"/>
</dbReference>
<feature type="domain" description="EGF-like" evidence="10">
    <location>
        <begin position="465"/>
        <end position="501"/>
    </location>
</feature>
<evidence type="ECO:0000256" key="4">
    <source>
        <dbReference type="ARBA" id="ARBA00023136"/>
    </source>
</evidence>
<dbReference type="InterPro" id="IPR001791">
    <property type="entry name" value="Laminin_G"/>
</dbReference>
<evidence type="ECO:0000256" key="8">
    <source>
        <dbReference type="SAM" id="MobiDB-lite"/>
    </source>
</evidence>
<dbReference type="GO" id="GO:0007163">
    <property type="term" value="P:establishment or maintenance of cell polarity"/>
    <property type="evidence" value="ECO:0007669"/>
    <property type="project" value="UniProtKB-ARBA"/>
</dbReference>
<keyword evidence="5 7" id="KW-1015">Disulfide bond</keyword>
<evidence type="ECO:0000256" key="2">
    <source>
        <dbReference type="ARBA" id="ARBA00022737"/>
    </source>
</evidence>
<evidence type="ECO:0000259" key="10">
    <source>
        <dbReference type="PROSITE" id="PS50026"/>
    </source>
</evidence>
<feature type="disulfide bond" evidence="7">
    <location>
        <begin position="491"/>
        <end position="500"/>
    </location>
</feature>
<dbReference type="InterPro" id="IPR015919">
    <property type="entry name" value="Cadherin-like_sf"/>
</dbReference>
<reference evidence="12" key="1">
    <citation type="journal article" date="2021" name="Sci. Adv.">
        <title>The American lobster genome reveals insights on longevity, neural, and immune adaptations.</title>
        <authorList>
            <person name="Polinski J.M."/>
            <person name="Zimin A.V."/>
            <person name="Clark K.F."/>
            <person name="Kohn A.B."/>
            <person name="Sadowski N."/>
            <person name="Timp W."/>
            <person name="Ptitsyn A."/>
            <person name="Khanna P."/>
            <person name="Romanova D.Y."/>
            <person name="Williams P."/>
            <person name="Greenwood S.J."/>
            <person name="Moroz L.L."/>
            <person name="Walt D.R."/>
            <person name="Bodnar A.G."/>
        </authorList>
    </citation>
    <scope>NUCLEOTIDE SEQUENCE</scope>
    <source>
        <strain evidence="12">GMGI-L3</strain>
    </source>
</reference>
<evidence type="ECO:0000256" key="7">
    <source>
        <dbReference type="PROSITE-ProRule" id="PRU00076"/>
    </source>
</evidence>
<keyword evidence="7" id="KW-0245">EGF-like domain</keyword>
<dbReference type="InterPro" id="IPR002126">
    <property type="entry name" value="Cadherin-like_dom"/>
</dbReference>
<dbReference type="SMART" id="SM00112">
    <property type="entry name" value="CA"/>
    <property type="match status" value="2"/>
</dbReference>
<dbReference type="InterPro" id="IPR050372">
    <property type="entry name" value="Neurexin-related_CASP"/>
</dbReference>
<dbReference type="EMBL" id="JAHLQT010023849">
    <property type="protein sequence ID" value="KAG7165711.1"/>
    <property type="molecule type" value="Genomic_DNA"/>
</dbReference>
<dbReference type="PRINTS" id="PR00205">
    <property type="entry name" value="CADHERIN"/>
</dbReference>
<proteinExistence type="predicted"/>
<feature type="domain" description="EGF-like" evidence="10">
    <location>
        <begin position="740"/>
        <end position="778"/>
    </location>
</feature>
<dbReference type="Pfam" id="PF00008">
    <property type="entry name" value="EGF"/>
    <property type="match status" value="1"/>
</dbReference>
<dbReference type="PROSITE" id="PS50268">
    <property type="entry name" value="CADHERIN_2"/>
    <property type="match status" value="2"/>
</dbReference>
<dbReference type="Gene3D" id="2.60.40.60">
    <property type="entry name" value="Cadherins"/>
    <property type="match status" value="2"/>
</dbReference>
<accession>A0A8J5MVZ8</accession>
<sequence length="997" mass="105404">RFGVDGSGGVRLAGGLDREAAHNHTILVWAVDDGVPPRTATATLTVNVTDVNDNPPFLAEPREVQVVENADPQVVAEIRLGDLDDWRQGHGPPFTIALDPRAPPHIRTAIKVKFDKRGDEGRGLGVVSTRTALDREERRALLVPLVVGDDGSPPLSTTVTLTLHVADLNDNPMAPAAKTITVHTVQTHSPSLTQQPQSADVPLGRVYVRDPDDWDAAAKTYSWGVRRHPSFTLNTTTGDLAMKPTTKDGRYDLGFRVSDASQGQSGVKANVTVEVKSLSRSDVIGATPLTLAADPYHVVKDGGEEGTSILSQLVVAARAWVQRSSNSPGVGVQVVSVHQLGRQATTSTTSTTLTTSTTPINPATTTAPTPTATRVWLTSSGVVNLHHILLHRREELGQAVGVRITEVGIGACEEAAHGKCEGGCWARASLGGQFTVVDANTSAVVGPWIGVNTGCGCSATTPEDVANICSPDTCLNGGRCVPTATGIRCICPHGTEGSRCKILSRQFEGGGVEGGSGGGAEDKSRGGGWAWVPSVPSCAEIHLSLEFLTQSEDAILLYSGPDHLPPTPETPSDVVALELRGGRPSLLLDLGAGPATLTLNASYSLADHTWHRLDLIWKDELVEMIVDLCSGGSIDGPPTASKYTAHNASATPTPSPPIPPDAHTCRGAARLPHGAHLLNAPQPLQVGGLAHPAPAHGMYGWPEPLLASSLHGCVRNLRINGELVDLGRDVLSHRSVPGCPSVECTSSGLNCGVHGRCQGSPSHLRCECIPGWAGQDCATPTTPTSFLVNSYVKLALSFTPLAYTTTIHLRFRTWRRKGELVVLSSQHGRDTFAVQLIQGRLCVVLQLHPDPPRSLCLTRAQLTDGRWHSVTASRHGSATILTADEGEGDLYNASVSLEGRQLLEVDKQEGVHVGGSPEYMGVSVFKIHGDYHDGCIDDVRISGKSVPLPPAVNSTAWGQASMFKSVERGCGAPSACTNVSCRAPLTCVDTWRSYHCG</sequence>
<evidence type="ECO:0000256" key="3">
    <source>
        <dbReference type="ARBA" id="ARBA00022837"/>
    </source>
</evidence>
<dbReference type="PANTHER" id="PTHR15036">
    <property type="entry name" value="PIKACHURIN-LIKE PROTEIN"/>
    <property type="match status" value="1"/>
</dbReference>
<dbReference type="Pfam" id="PF02210">
    <property type="entry name" value="Laminin_G_2"/>
    <property type="match status" value="2"/>
</dbReference>
<feature type="domain" description="Laminin G" evidence="9">
    <location>
        <begin position="781"/>
        <end position="970"/>
    </location>
</feature>
<dbReference type="GO" id="GO:0001736">
    <property type="term" value="P:establishment of planar polarity"/>
    <property type="evidence" value="ECO:0007669"/>
    <property type="project" value="UniProtKB-ARBA"/>
</dbReference>
<dbReference type="CDD" id="cd11304">
    <property type="entry name" value="Cadherin_repeat"/>
    <property type="match status" value="2"/>
</dbReference>
<dbReference type="PROSITE" id="PS50025">
    <property type="entry name" value="LAM_G_DOMAIN"/>
    <property type="match status" value="2"/>
</dbReference>
<feature type="disulfide bond" evidence="7">
    <location>
        <begin position="768"/>
        <end position="777"/>
    </location>
</feature>
<dbReference type="GO" id="GO:0005886">
    <property type="term" value="C:plasma membrane"/>
    <property type="evidence" value="ECO:0007669"/>
    <property type="project" value="InterPro"/>
</dbReference>
<evidence type="ECO:0000256" key="6">
    <source>
        <dbReference type="PROSITE-ProRule" id="PRU00043"/>
    </source>
</evidence>
<dbReference type="SUPFAM" id="SSF49899">
    <property type="entry name" value="Concanavalin A-like lectins/glucanases"/>
    <property type="match status" value="2"/>
</dbReference>
<keyword evidence="3 6" id="KW-0106">Calcium</keyword>
<dbReference type="PROSITE" id="PS00022">
    <property type="entry name" value="EGF_1"/>
    <property type="match status" value="2"/>
</dbReference>
<feature type="region of interest" description="Disordered" evidence="8">
    <location>
        <begin position="346"/>
        <end position="369"/>
    </location>
</feature>
<dbReference type="Gene3D" id="2.10.25.10">
    <property type="entry name" value="Laminin"/>
    <property type="match status" value="1"/>
</dbReference>
<dbReference type="SMART" id="SM00282">
    <property type="entry name" value="LamG"/>
    <property type="match status" value="2"/>
</dbReference>
<evidence type="ECO:0000259" key="11">
    <source>
        <dbReference type="PROSITE" id="PS50268"/>
    </source>
</evidence>
<organism evidence="12 13">
    <name type="scientific">Homarus americanus</name>
    <name type="common">American lobster</name>
    <dbReference type="NCBI Taxonomy" id="6706"/>
    <lineage>
        <taxon>Eukaryota</taxon>
        <taxon>Metazoa</taxon>
        <taxon>Ecdysozoa</taxon>
        <taxon>Arthropoda</taxon>
        <taxon>Crustacea</taxon>
        <taxon>Multicrustacea</taxon>
        <taxon>Malacostraca</taxon>
        <taxon>Eumalacostraca</taxon>
        <taxon>Eucarida</taxon>
        <taxon>Decapoda</taxon>
        <taxon>Pleocyemata</taxon>
        <taxon>Astacidea</taxon>
        <taxon>Nephropoidea</taxon>
        <taxon>Nephropidae</taxon>
        <taxon>Homarus</taxon>
    </lineage>
</organism>
<dbReference type="CDD" id="cd00110">
    <property type="entry name" value="LamG"/>
    <property type="match status" value="2"/>
</dbReference>
<keyword evidence="4" id="KW-0472">Membrane</keyword>
<comment type="caution">
    <text evidence="12">The sequence shown here is derived from an EMBL/GenBank/DDBJ whole genome shotgun (WGS) entry which is preliminary data.</text>
</comment>
<feature type="domain" description="Cadherin" evidence="11">
    <location>
        <begin position="2"/>
        <end position="58"/>
    </location>
</feature>
<keyword evidence="13" id="KW-1185">Reference proteome</keyword>
<feature type="domain" description="Laminin G" evidence="9">
    <location>
        <begin position="519"/>
        <end position="751"/>
    </location>
</feature>
<dbReference type="SMART" id="SM00181">
    <property type="entry name" value="EGF"/>
    <property type="match status" value="2"/>
</dbReference>
<dbReference type="GO" id="GO:0005509">
    <property type="term" value="F:calcium ion binding"/>
    <property type="evidence" value="ECO:0007669"/>
    <property type="project" value="UniProtKB-UniRule"/>
</dbReference>
<dbReference type="CDD" id="cd00054">
    <property type="entry name" value="EGF_CA"/>
    <property type="match status" value="2"/>
</dbReference>
<evidence type="ECO:0000256" key="5">
    <source>
        <dbReference type="ARBA" id="ARBA00023157"/>
    </source>
</evidence>
<feature type="non-terminal residue" evidence="12">
    <location>
        <position position="997"/>
    </location>
</feature>
<dbReference type="Proteomes" id="UP000747542">
    <property type="component" value="Unassembled WGS sequence"/>
</dbReference>
<dbReference type="PROSITE" id="PS00232">
    <property type="entry name" value="CADHERIN_1"/>
    <property type="match status" value="1"/>
</dbReference>
<evidence type="ECO:0000259" key="9">
    <source>
        <dbReference type="PROSITE" id="PS50025"/>
    </source>
</evidence>
<dbReference type="AlphaFoldDB" id="A0A8J5MVZ8"/>
<keyword evidence="2" id="KW-0677">Repeat</keyword>
<name>A0A8J5MVZ8_HOMAM</name>
<evidence type="ECO:0000313" key="12">
    <source>
        <dbReference type="EMBL" id="KAG7165711.1"/>
    </source>
</evidence>
<comment type="subcellular location">
    <subcellularLocation>
        <location evidence="1">Membrane</location>
    </subcellularLocation>
</comment>
<dbReference type="SUPFAM" id="SSF49313">
    <property type="entry name" value="Cadherin-like"/>
    <property type="match status" value="2"/>
</dbReference>
<dbReference type="PROSITE" id="PS01186">
    <property type="entry name" value="EGF_2"/>
    <property type="match status" value="1"/>
</dbReference>
<dbReference type="InterPro" id="IPR000742">
    <property type="entry name" value="EGF"/>
</dbReference>
<feature type="domain" description="Cadherin" evidence="11">
    <location>
        <begin position="58"/>
        <end position="177"/>
    </location>
</feature>
<dbReference type="Gene3D" id="2.60.120.200">
    <property type="match status" value="2"/>
</dbReference>